<dbReference type="RefSeq" id="WP_214377149.1">
    <property type="nucleotide sequence ID" value="NZ_CP075566.1"/>
</dbReference>
<feature type="transmembrane region" description="Helical" evidence="1">
    <location>
        <begin position="50"/>
        <end position="72"/>
    </location>
</feature>
<sequence length="325" mass="35377">MLAAFALLIVFGFLPALFGYIANVRGSHEKRTWYYQQTQAVKAWTAIEYSLTAFVACTIVLYAAGFLTVFGIKPGPMTGLGLLLLSCLTALAYLWNYWEISAIVTSYEGVLKALLGALAIGVATVSKIYSDAGIAELTGLSPQDLPGAQLLLTFLLTLIIWFVGLSLLFGYLSLPVIGFLFLRSLYRDARKKKDDKKNESNLRDVTALVAVTFFVIILLSISEKIASKNFYEPRLKQAIAFASFHLPTTYCGLPDTKGVQVAPMSDDRAAIAILDGKLGYTFDLIDCKPKNKGSDEVNAILEKSNSIQKNAVSTLAPAQATIGMK</sequence>
<name>A0ABX8EPC4_9PSED</name>
<evidence type="ECO:0000256" key="1">
    <source>
        <dbReference type="SAM" id="Phobius"/>
    </source>
</evidence>
<keyword evidence="3" id="KW-1185">Reference proteome</keyword>
<organism evidence="2 3">
    <name type="scientific">Pseudomonas hormoni</name>
    <dbReference type="NCBI Taxonomy" id="3093767"/>
    <lineage>
        <taxon>Bacteria</taxon>
        <taxon>Pseudomonadati</taxon>
        <taxon>Pseudomonadota</taxon>
        <taxon>Gammaproteobacteria</taxon>
        <taxon>Pseudomonadales</taxon>
        <taxon>Pseudomonadaceae</taxon>
        <taxon>Pseudomonas</taxon>
    </lineage>
</organism>
<accession>A0ABX8EPC4</accession>
<keyword evidence="1" id="KW-0472">Membrane</keyword>
<keyword evidence="1" id="KW-0812">Transmembrane</keyword>
<feature type="transmembrane region" description="Helical" evidence="1">
    <location>
        <begin position="202"/>
        <end position="221"/>
    </location>
</feature>
<feature type="transmembrane region" description="Helical" evidence="1">
    <location>
        <begin position="110"/>
        <end position="129"/>
    </location>
</feature>
<reference evidence="2 3" key="1">
    <citation type="submission" date="2021-05" db="EMBL/GenBank/DDBJ databases">
        <title>Complete genome of the cytokinin-producing biocontrol strain Pseudomonas fluorescens G20-18.</title>
        <authorList>
            <person name="Nielsen T.K."/>
            <person name="Mekureyaw M.F."/>
            <person name="Hansen L.H."/>
            <person name="Nicolaisen M.H."/>
            <person name="Roitsch T.G."/>
            <person name="Hennessy R.C."/>
        </authorList>
    </citation>
    <scope>NUCLEOTIDE SEQUENCE [LARGE SCALE GENOMIC DNA]</scope>
    <source>
        <strain evidence="2 3">G20-18</strain>
    </source>
</reference>
<proteinExistence type="predicted"/>
<evidence type="ECO:0000313" key="2">
    <source>
        <dbReference type="EMBL" id="QVW21252.1"/>
    </source>
</evidence>
<dbReference type="EMBL" id="CP075566">
    <property type="protein sequence ID" value="QVW21252.1"/>
    <property type="molecule type" value="Genomic_DNA"/>
</dbReference>
<evidence type="ECO:0000313" key="3">
    <source>
        <dbReference type="Proteomes" id="UP000681155"/>
    </source>
</evidence>
<keyword evidence="1" id="KW-1133">Transmembrane helix</keyword>
<protein>
    <submittedName>
        <fullName evidence="2">Uncharacterized protein</fullName>
    </submittedName>
</protein>
<feature type="transmembrane region" description="Helical" evidence="1">
    <location>
        <begin position="150"/>
        <end position="182"/>
    </location>
</feature>
<dbReference type="Proteomes" id="UP000681155">
    <property type="component" value="Chromosome"/>
</dbReference>
<feature type="transmembrane region" description="Helical" evidence="1">
    <location>
        <begin position="79"/>
        <end position="98"/>
    </location>
</feature>
<gene>
    <name evidence="2" type="ORF">KJF94_15135</name>
</gene>